<proteinExistence type="predicted"/>
<evidence type="ECO:0000313" key="2">
    <source>
        <dbReference type="EMBL" id="AMV67340.1"/>
    </source>
</evidence>
<dbReference type="Gene3D" id="1.10.150.240">
    <property type="entry name" value="Putative phosphatase, domain 2"/>
    <property type="match status" value="1"/>
</dbReference>
<dbReference type="Proteomes" id="UP000076405">
    <property type="component" value="Chromosome"/>
</dbReference>
<evidence type="ECO:0000313" key="3">
    <source>
        <dbReference type="Proteomes" id="UP000076244"/>
    </source>
</evidence>
<dbReference type="SUPFAM" id="SSF56784">
    <property type="entry name" value="HAD-like"/>
    <property type="match status" value="1"/>
</dbReference>
<accession>A0A0R2HQ54</accession>
<reference evidence="3 4" key="1">
    <citation type="journal article" date="2016" name="PLoS ONE">
        <title>The Identification of Novel Diagnostic Marker Genes for the Detection of Beer Spoiling Pediococcus damnosus Strains Using the BlAst Diagnostic Gene findEr.</title>
        <authorList>
            <person name="Behr J."/>
            <person name="Geissler A.J."/>
            <person name="Schmid J."/>
            <person name="Zehe A."/>
            <person name="Vogel R.F."/>
        </authorList>
    </citation>
    <scope>NUCLEOTIDE SEQUENCE [LARGE SCALE GENOMIC DNA]</scope>
    <source>
        <strain evidence="1 4">TMW 2.1533</strain>
        <strain evidence="2 3">TMW 2.1535</strain>
    </source>
</reference>
<dbReference type="OrthoDB" id="9792518at2"/>
<dbReference type="InterPro" id="IPR023214">
    <property type="entry name" value="HAD_sf"/>
</dbReference>
<dbReference type="InterPro" id="IPR006439">
    <property type="entry name" value="HAD-SF_hydro_IA"/>
</dbReference>
<dbReference type="InterPro" id="IPR041492">
    <property type="entry name" value="HAD_2"/>
</dbReference>
<dbReference type="NCBIfam" id="TIGR01549">
    <property type="entry name" value="HAD-SF-IA-v1"/>
    <property type="match status" value="1"/>
</dbReference>
<dbReference type="GeneID" id="57276673"/>
<dbReference type="EMBL" id="CP012288">
    <property type="protein sequence ID" value="AMV67340.1"/>
    <property type="molecule type" value="Genomic_DNA"/>
</dbReference>
<dbReference type="RefSeq" id="WP_046870627.1">
    <property type="nucleotide sequence ID" value="NZ_BAAAXI010000018.1"/>
</dbReference>
<dbReference type="InterPro" id="IPR050155">
    <property type="entry name" value="HAD-like_hydrolase_sf"/>
</dbReference>
<dbReference type="InterPro" id="IPR023198">
    <property type="entry name" value="PGP-like_dom2"/>
</dbReference>
<dbReference type="PANTHER" id="PTHR43434">
    <property type="entry name" value="PHOSPHOGLYCOLATE PHOSPHATASE"/>
    <property type="match status" value="1"/>
</dbReference>
<dbReference type="GO" id="GO:0008967">
    <property type="term" value="F:phosphoglycolate phosphatase activity"/>
    <property type="evidence" value="ECO:0007669"/>
    <property type="project" value="TreeGrafter"/>
</dbReference>
<dbReference type="Gene3D" id="3.40.50.1000">
    <property type="entry name" value="HAD superfamily/HAD-like"/>
    <property type="match status" value="1"/>
</dbReference>
<dbReference type="InterPro" id="IPR036412">
    <property type="entry name" value="HAD-like_sf"/>
</dbReference>
<organism evidence="1 4">
    <name type="scientific">Pediococcus damnosus</name>
    <dbReference type="NCBI Taxonomy" id="51663"/>
    <lineage>
        <taxon>Bacteria</taxon>
        <taxon>Bacillati</taxon>
        <taxon>Bacillota</taxon>
        <taxon>Bacilli</taxon>
        <taxon>Lactobacillales</taxon>
        <taxon>Lactobacillaceae</taxon>
        <taxon>Pediococcus</taxon>
    </lineage>
</organism>
<keyword evidence="3" id="KW-1185">Reference proteome</keyword>
<keyword evidence="1" id="KW-0378">Hydrolase</keyword>
<dbReference type="AlphaFoldDB" id="A0A0R2HQ54"/>
<dbReference type="Pfam" id="PF13419">
    <property type="entry name" value="HAD_2"/>
    <property type="match status" value="1"/>
</dbReference>
<dbReference type="SFLD" id="SFLDS00003">
    <property type="entry name" value="Haloacid_Dehalogenase"/>
    <property type="match status" value="1"/>
</dbReference>
<protein>
    <submittedName>
        <fullName evidence="1">Haloacid dehalogenase-like hydrolase</fullName>
    </submittedName>
</protein>
<gene>
    <name evidence="1" type="ORF">ADU70_1285</name>
    <name evidence="2" type="ORF">ADU72_1411</name>
</gene>
<dbReference type="GO" id="GO:0006281">
    <property type="term" value="P:DNA repair"/>
    <property type="evidence" value="ECO:0007669"/>
    <property type="project" value="TreeGrafter"/>
</dbReference>
<dbReference type="KEGG" id="pdm:ADU72_1411"/>
<dbReference type="PANTHER" id="PTHR43434:SF1">
    <property type="entry name" value="PHOSPHOGLYCOLATE PHOSPHATASE"/>
    <property type="match status" value="1"/>
</dbReference>
<dbReference type="EMBL" id="CP012275">
    <property type="protein sequence ID" value="AMV62775.1"/>
    <property type="molecule type" value="Genomic_DNA"/>
</dbReference>
<evidence type="ECO:0000313" key="4">
    <source>
        <dbReference type="Proteomes" id="UP000076405"/>
    </source>
</evidence>
<dbReference type="Proteomes" id="UP000076244">
    <property type="component" value="Chromosome"/>
</dbReference>
<name>A0A0R2HQ54_9LACO</name>
<sequence length="208" mass="23523">MYQVILFDVDNTLLKTDAAVWATVKVIFKRLSIPVTEKETRKLMGLSAVEIFQKLGSPDPEQTVKDYGKEFLKHQDLVREFPEVEPLFAELKKRNIQIGIVTSKTHYGWQTQVAQYNFAKQGDKIIVSEDTKEHKPNPEPILAGMRKFPGVPKDQFLYVGDAQYDMQAAHAAGIDFGNAKWGAIPGADFQDAEYIFETPLSVLNAFKK</sequence>
<dbReference type="SFLD" id="SFLDG01129">
    <property type="entry name" value="C1.5:_HAD__Beta-PGM__Phosphata"/>
    <property type="match status" value="1"/>
</dbReference>
<evidence type="ECO:0000313" key="1">
    <source>
        <dbReference type="EMBL" id="AMV62775.1"/>
    </source>
</evidence>